<dbReference type="GeneID" id="69831678"/>
<accession>A0A0D6U721</accession>
<dbReference type="Proteomes" id="UP000307517">
    <property type="component" value="Unassembled WGS sequence"/>
</dbReference>
<evidence type="ECO:0000313" key="4">
    <source>
        <dbReference type="EMBL" id="THC80480.1"/>
    </source>
</evidence>
<evidence type="ECO:0000313" key="1">
    <source>
        <dbReference type="EMBL" id="NZA05186.1"/>
    </source>
</evidence>
<reference evidence="1 8" key="4">
    <citation type="submission" date="2020-07" db="EMBL/GenBank/DDBJ databases">
        <title>Organ Donor 1.</title>
        <authorList>
            <person name="Marsh A.J."/>
            <person name="Azcarate-Peril M.A."/>
        </authorList>
    </citation>
    <scope>NUCLEOTIDE SEQUENCE [LARGE SCALE GENOMIC DNA]</scope>
    <source>
        <strain evidence="1 8">AMC0712</strain>
    </source>
</reference>
<dbReference type="EMBL" id="JACCKI010000005">
    <property type="protein sequence ID" value="NZA05186.1"/>
    <property type="molecule type" value="Genomic_DNA"/>
</dbReference>
<proteinExistence type="predicted"/>
<evidence type="ECO:0000313" key="5">
    <source>
        <dbReference type="Proteomes" id="UP000189067"/>
    </source>
</evidence>
<reference evidence="3 6" key="2">
    <citation type="submission" date="2017-12" db="EMBL/GenBank/DDBJ databases">
        <title>Phylogenetic diversity of female urinary microbiome.</title>
        <authorList>
            <person name="Thomas-White K."/>
            <person name="Wolfe A.J."/>
        </authorList>
    </citation>
    <scope>NUCLEOTIDE SEQUENCE [LARGE SCALE GENOMIC DNA]</scope>
    <source>
        <strain evidence="3 6">UMB0004</strain>
    </source>
</reference>
<protein>
    <submittedName>
        <fullName evidence="1">DUF2969 domain-containing protein</fullName>
    </submittedName>
</protein>
<name>A0A0D6U721_LACRH</name>
<dbReference type="STRING" id="47715.AWJ15_01740"/>
<dbReference type="RefSeq" id="WP_005684898.1">
    <property type="nucleotide sequence ID" value="NZ_BSWG01000001.1"/>
</dbReference>
<dbReference type="Proteomes" id="UP000552935">
    <property type="component" value="Unassembled WGS sequence"/>
</dbReference>
<dbReference type="OMA" id="THDDAVN"/>
<dbReference type="OrthoDB" id="2299102at2"/>
<dbReference type="Proteomes" id="UP000234212">
    <property type="component" value="Unassembled WGS sequence"/>
</dbReference>
<dbReference type="InterPro" id="IPR021351">
    <property type="entry name" value="DUF2969"/>
</dbReference>
<evidence type="ECO:0000313" key="6">
    <source>
        <dbReference type="Proteomes" id="UP000234212"/>
    </source>
</evidence>
<accession>A0A2A5L954</accession>
<dbReference type="AlphaFoldDB" id="A0A0D6U721"/>
<gene>
    <name evidence="2" type="ORF">BWR10_05550</name>
    <name evidence="3" type="ORF">CYJ91_03375</name>
    <name evidence="4" type="ORF">E6L36_08775</name>
    <name evidence="1" type="ORF">H0N82_08750</name>
</gene>
<organism evidence="1 8">
    <name type="scientific">Lacticaseibacillus rhamnosus</name>
    <name type="common">Lactobacillus rhamnosus</name>
    <dbReference type="NCBI Taxonomy" id="47715"/>
    <lineage>
        <taxon>Bacteria</taxon>
        <taxon>Bacillati</taxon>
        <taxon>Bacillota</taxon>
        <taxon>Bacilli</taxon>
        <taxon>Lactobacillales</taxon>
        <taxon>Lactobacillaceae</taxon>
        <taxon>Lacticaseibacillus</taxon>
    </lineage>
</organism>
<comment type="caution">
    <text evidence="1">The sequence shown here is derived from an EMBL/GenBank/DDBJ whole genome shotgun (WGS) entry which is preliminary data.</text>
</comment>
<dbReference type="Pfam" id="PF11184">
    <property type="entry name" value="DUF2969"/>
    <property type="match status" value="1"/>
</dbReference>
<dbReference type="EMBL" id="SSHM01000001">
    <property type="protein sequence ID" value="THC80480.1"/>
    <property type="molecule type" value="Genomic_DNA"/>
</dbReference>
<dbReference type="EMBL" id="PKJX01000001">
    <property type="protein sequence ID" value="PLA58588.1"/>
    <property type="molecule type" value="Genomic_DNA"/>
</dbReference>
<evidence type="ECO:0000313" key="7">
    <source>
        <dbReference type="Proteomes" id="UP000307517"/>
    </source>
</evidence>
<reference evidence="2 5" key="1">
    <citation type="submission" date="2017-01" db="EMBL/GenBank/DDBJ databases">
        <title>In silico prediction, in vitro antibacterial spectrum and physicochemical properties of a putative bacteriocin produced by Lactobacillus rhamnosus strain L156.4.</title>
        <authorList>
            <person name="Silveira A.M."/>
            <person name="Monteiro A.S."/>
            <person name="Santos V.L."/>
            <person name="Nicoli J.R."/>
            <person name="Azevedo V."/>
            <person name="Soares S.C."/>
            <person name="Castro-Oliveira L."/>
            <person name="Dias-Souza M.V."/>
            <person name="Nardi R.M."/>
        </authorList>
    </citation>
    <scope>NUCLEOTIDE SEQUENCE [LARGE SCALE GENOMIC DNA]</scope>
    <source>
        <strain evidence="2 5">L156.4</strain>
    </source>
</reference>
<dbReference type="Proteomes" id="UP000189067">
    <property type="component" value="Unassembled WGS sequence"/>
</dbReference>
<reference evidence="4 7" key="3">
    <citation type="submission" date="2019-04" db="EMBL/GenBank/DDBJ databases">
        <title>Genome Announcement to Ensure Probiotic Safety of Lactobacillus rhamnosus UBLR-58.</title>
        <authorList>
            <person name="Sulthana A."/>
            <person name="Lakshmi S.G."/>
            <person name="Madempudi R.S."/>
        </authorList>
    </citation>
    <scope>NUCLEOTIDE SEQUENCE [LARGE SCALE GENOMIC DNA]</scope>
    <source>
        <strain evidence="4 7">UBLR-58</strain>
    </source>
</reference>
<evidence type="ECO:0000313" key="2">
    <source>
        <dbReference type="EMBL" id="ONN75097.1"/>
    </source>
</evidence>
<dbReference type="EMBL" id="MTJY01000025">
    <property type="protein sequence ID" value="ONN75097.1"/>
    <property type="molecule type" value="Genomic_DNA"/>
</dbReference>
<evidence type="ECO:0000313" key="3">
    <source>
        <dbReference type="EMBL" id="PLA58588.1"/>
    </source>
</evidence>
<evidence type="ECO:0000313" key="8">
    <source>
        <dbReference type="Proteomes" id="UP000552935"/>
    </source>
</evidence>
<sequence>MAKEKNIKVAQMDETRNGHTVSVLRIGDQEIGFIEPDGTRFAAYVAGSNKPNRFKNIDDAVNALIAEYHLHQG</sequence>